<organism evidence="2 3">
    <name type="scientific">Hymenobacter gelipurpurascens</name>
    <dbReference type="NCBI Taxonomy" id="89968"/>
    <lineage>
        <taxon>Bacteria</taxon>
        <taxon>Pseudomonadati</taxon>
        <taxon>Bacteroidota</taxon>
        <taxon>Cytophagia</taxon>
        <taxon>Cytophagales</taxon>
        <taxon>Hymenobacteraceae</taxon>
        <taxon>Hymenobacter</taxon>
    </lineage>
</organism>
<gene>
    <name evidence="2" type="ORF">SAMN06265337_0615</name>
</gene>
<sequence length="185" mass="21355">MLWLLLTHVVAFQLFRLHPRIWLQADVKRFTENGSKDSLLRTFHRQRWMWRCLITLAIAFTASLPVWGNWLAFGISFLGLLLLGTAYWVYYFNPALNEARKLPYVGKYHVSWNPLAAYFPDRYVWRRAWLQVRAPGETVPPAQEDLRVVAVAGPMLKTLLGKVWIGGCLTYSLCLIGLGLLYTKG</sequence>
<feature type="transmembrane region" description="Helical" evidence="1">
    <location>
        <begin position="48"/>
        <end position="67"/>
    </location>
</feature>
<evidence type="ECO:0000313" key="3">
    <source>
        <dbReference type="Proteomes" id="UP000198131"/>
    </source>
</evidence>
<name>A0A212T836_9BACT</name>
<keyword evidence="1" id="KW-1133">Transmembrane helix</keyword>
<feature type="transmembrane region" description="Helical" evidence="1">
    <location>
        <begin position="73"/>
        <end position="92"/>
    </location>
</feature>
<dbReference type="EMBL" id="FYEW01000001">
    <property type="protein sequence ID" value="SNC62165.1"/>
    <property type="molecule type" value="Genomic_DNA"/>
</dbReference>
<dbReference type="RefSeq" id="WP_088841936.1">
    <property type="nucleotide sequence ID" value="NZ_FYEW01000001.1"/>
</dbReference>
<evidence type="ECO:0000256" key="1">
    <source>
        <dbReference type="SAM" id="Phobius"/>
    </source>
</evidence>
<evidence type="ECO:0000313" key="2">
    <source>
        <dbReference type="EMBL" id="SNC62165.1"/>
    </source>
</evidence>
<accession>A0A212T836</accession>
<keyword evidence="3" id="KW-1185">Reference proteome</keyword>
<dbReference type="AlphaFoldDB" id="A0A212T836"/>
<dbReference type="OrthoDB" id="880092at2"/>
<feature type="transmembrane region" description="Helical" evidence="1">
    <location>
        <begin position="163"/>
        <end position="182"/>
    </location>
</feature>
<keyword evidence="1" id="KW-0812">Transmembrane</keyword>
<keyword evidence="1" id="KW-0472">Membrane</keyword>
<protein>
    <submittedName>
        <fullName evidence="2">Uncharacterized protein</fullName>
    </submittedName>
</protein>
<reference evidence="3" key="1">
    <citation type="submission" date="2017-06" db="EMBL/GenBank/DDBJ databases">
        <authorList>
            <person name="Varghese N."/>
            <person name="Submissions S."/>
        </authorList>
    </citation>
    <scope>NUCLEOTIDE SEQUENCE [LARGE SCALE GENOMIC DNA]</scope>
    <source>
        <strain evidence="3">DSM 11116</strain>
    </source>
</reference>
<proteinExistence type="predicted"/>
<dbReference type="Proteomes" id="UP000198131">
    <property type="component" value="Unassembled WGS sequence"/>
</dbReference>